<evidence type="ECO:0000256" key="7">
    <source>
        <dbReference type="SAM" id="Phobius"/>
    </source>
</evidence>
<feature type="transmembrane region" description="Helical" evidence="7">
    <location>
        <begin position="321"/>
        <end position="343"/>
    </location>
</feature>
<dbReference type="Pfam" id="PF00664">
    <property type="entry name" value="ABC_membrane"/>
    <property type="match status" value="1"/>
</dbReference>
<dbReference type="InterPro" id="IPR011527">
    <property type="entry name" value="ABC1_TM_dom"/>
</dbReference>
<keyword evidence="5 7" id="KW-1133">Transmembrane helix</keyword>
<dbReference type="InterPro" id="IPR003593">
    <property type="entry name" value="AAA+_ATPase"/>
</dbReference>
<feature type="transmembrane region" description="Helical" evidence="7">
    <location>
        <begin position="200"/>
        <end position="218"/>
    </location>
</feature>
<dbReference type="Proteomes" id="UP000824024">
    <property type="component" value="Unassembled WGS sequence"/>
</dbReference>
<evidence type="ECO:0000256" key="5">
    <source>
        <dbReference type="ARBA" id="ARBA00022989"/>
    </source>
</evidence>
<dbReference type="Gene3D" id="3.40.50.300">
    <property type="entry name" value="P-loop containing nucleotide triphosphate hydrolases"/>
    <property type="match status" value="1"/>
</dbReference>
<dbReference type="PROSITE" id="PS50929">
    <property type="entry name" value="ABC_TM1F"/>
    <property type="match status" value="1"/>
</dbReference>
<keyword evidence="3" id="KW-0547">Nucleotide-binding</keyword>
<feature type="transmembrane region" description="Helical" evidence="7">
    <location>
        <begin position="98"/>
        <end position="118"/>
    </location>
</feature>
<organism evidence="10 11">
    <name type="scientific">Candidatus Eubacterium avistercoris</name>
    <dbReference type="NCBI Taxonomy" id="2838567"/>
    <lineage>
        <taxon>Bacteria</taxon>
        <taxon>Bacillati</taxon>
        <taxon>Bacillota</taxon>
        <taxon>Clostridia</taxon>
        <taxon>Eubacteriales</taxon>
        <taxon>Eubacteriaceae</taxon>
        <taxon>Eubacterium</taxon>
    </lineage>
</organism>
<evidence type="ECO:0000256" key="2">
    <source>
        <dbReference type="ARBA" id="ARBA00022692"/>
    </source>
</evidence>
<evidence type="ECO:0000256" key="1">
    <source>
        <dbReference type="ARBA" id="ARBA00004651"/>
    </source>
</evidence>
<keyword evidence="4 10" id="KW-0067">ATP-binding</keyword>
<dbReference type="GO" id="GO:0005524">
    <property type="term" value="F:ATP binding"/>
    <property type="evidence" value="ECO:0007669"/>
    <property type="project" value="UniProtKB-KW"/>
</dbReference>
<keyword evidence="6 7" id="KW-0472">Membrane</keyword>
<evidence type="ECO:0000313" key="10">
    <source>
        <dbReference type="EMBL" id="HIZ07353.1"/>
    </source>
</evidence>
<dbReference type="InterPro" id="IPR027417">
    <property type="entry name" value="P-loop_NTPase"/>
</dbReference>
<dbReference type="CDD" id="cd07346">
    <property type="entry name" value="ABC_6TM_exporters"/>
    <property type="match status" value="1"/>
</dbReference>
<evidence type="ECO:0000256" key="6">
    <source>
        <dbReference type="ARBA" id="ARBA00023136"/>
    </source>
</evidence>
<evidence type="ECO:0000256" key="3">
    <source>
        <dbReference type="ARBA" id="ARBA00022741"/>
    </source>
</evidence>
<dbReference type="AlphaFoldDB" id="A0A9D2D2G1"/>
<feature type="domain" description="ABC transmembrane type-1" evidence="9">
    <location>
        <begin position="66"/>
        <end position="344"/>
    </location>
</feature>
<name>A0A9D2D2G1_9FIRM</name>
<reference evidence="10" key="2">
    <citation type="submission" date="2021-04" db="EMBL/GenBank/DDBJ databases">
        <authorList>
            <person name="Gilroy R."/>
        </authorList>
    </citation>
    <scope>NUCLEOTIDE SEQUENCE</scope>
    <source>
        <strain evidence="10">CHK192-9172</strain>
    </source>
</reference>
<evidence type="ECO:0000259" key="8">
    <source>
        <dbReference type="PROSITE" id="PS50893"/>
    </source>
</evidence>
<dbReference type="SUPFAM" id="SSF90123">
    <property type="entry name" value="ABC transporter transmembrane region"/>
    <property type="match status" value="1"/>
</dbReference>
<feature type="transmembrane region" description="Helical" evidence="7">
    <location>
        <begin position="284"/>
        <end position="309"/>
    </location>
</feature>
<dbReference type="SMART" id="SM00382">
    <property type="entry name" value="AAA"/>
    <property type="match status" value="1"/>
</dbReference>
<dbReference type="InterPro" id="IPR039421">
    <property type="entry name" value="Type_1_exporter"/>
</dbReference>
<accession>A0A9D2D2G1</accession>
<dbReference type="PANTHER" id="PTHR43394:SF1">
    <property type="entry name" value="ATP-BINDING CASSETTE SUB-FAMILY B MEMBER 10, MITOCHONDRIAL"/>
    <property type="match status" value="1"/>
</dbReference>
<dbReference type="InterPro" id="IPR003439">
    <property type="entry name" value="ABC_transporter-like_ATP-bd"/>
</dbReference>
<comment type="subcellular location">
    <subcellularLocation>
        <location evidence="1">Cell membrane</location>
        <topology evidence="1">Multi-pass membrane protein</topology>
    </subcellularLocation>
</comment>
<keyword evidence="2 7" id="KW-0812">Transmembrane</keyword>
<dbReference type="GO" id="GO:0016887">
    <property type="term" value="F:ATP hydrolysis activity"/>
    <property type="evidence" value="ECO:0007669"/>
    <property type="project" value="InterPro"/>
</dbReference>
<evidence type="ECO:0000313" key="11">
    <source>
        <dbReference type="Proteomes" id="UP000824024"/>
    </source>
</evidence>
<protein>
    <submittedName>
        <fullName evidence="10">ABC transporter ATP-binding protein/permease</fullName>
    </submittedName>
</protein>
<evidence type="ECO:0000259" key="9">
    <source>
        <dbReference type="PROSITE" id="PS50929"/>
    </source>
</evidence>
<sequence>MGGLIPVFRYNAEYGNETFMYIRRTMEELKRIIQKIKEGKLKKLLGELTWMYVYVRRYWFWILMYILLGASGSVLGLGTSVVSRNLVDAVTGVNSQKILEVASLYVGVGVSQIFINAVKMRLSLRIRLKVTNEIRADIYEQVLNTDWASLSKYRSGDLLYRVNGDAGMVANNILTFLPNAVSVCISFVGAFSIVMKNDPAMALIALAGAPISLFMSRYRVKKTRDFQRNNQNLSSDRTVFDQETFQNLQFIKAFSMLDQVKKKFYSLQQDTIQMSLKQNKFQTGTMIITSLVGQIIGYACYGFAVYRLWQGDISYGTMTMFVSMAASLRGSFSSIIGLFPALISAGVSAERIMEVVQLPRESTQNDDQAAEMKKKAQHAGAWVHMEHVDFAYEDEKWVYQDACFRAEPGEIVALIGPSGQGKTTTLNLLLGLYHPRKGRITVGNPGGMELEASSSTRCLFSYIPQGNTLFSGSIADNMRMVNPEASDEEIEEVLKAACAWDFVEKLEDGINTQVRERGCRFSEGQKQRLSIARALLADAPVMILDEATSALDVATERRVLRSIIKKEPHRTVIVAAHRPSVFSMCSRVYKIQDHTVSEVDEEGIHQFLNDF</sequence>
<gene>
    <name evidence="10" type="ORF">IAA08_05390</name>
</gene>
<comment type="caution">
    <text evidence="10">The sequence shown here is derived from an EMBL/GenBank/DDBJ whole genome shotgun (WGS) entry which is preliminary data.</text>
</comment>
<dbReference type="InterPro" id="IPR036640">
    <property type="entry name" value="ABC1_TM_sf"/>
</dbReference>
<reference evidence="10" key="1">
    <citation type="journal article" date="2021" name="PeerJ">
        <title>Extensive microbial diversity within the chicken gut microbiome revealed by metagenomics and culture.</title>
        <authorList>
            <person name="Gilroy R."/>
            <person name="Ravi A."/>
            <person name="Getino M."/>
            <person name="Pursley I."/>
            <person name="Horton D.L."/>
            <person name="Alikhan N.F."/>
            <person name="Baker D."/>
            <person name="Gharbi K."/>
            <person name="Hall N."/>
            <person name="Watson M."/>
            <person name="Adriaenssens E.M."/>
            <person name="Foster-Nyarko E."/>
            <person name="Jarju S."/>
            <person name="Secka A."/>
            <person name="Antonio M."/>
            <person name="Oren A."/>
            <person name="Chaudhuri R.R."/>
            <person name="La Ragione R."/>
            <person name="Hildebrand F."/>
            <person name="Pallen M.J."/>
        </authorList>
    </citation>
    <scope>NUCLEOTIDE SEQUENCE</scope>
    <source>
        <strain evidence="10">CHK192-9172</strain>
    </source>
</reference>
<dbReference type="SUPFAM" id="SSF52540">
    <property type="entry name" value="P-loop containing nucleoside triphosphate hydrolases"/>
    <property type="match status" value="1"/>
</dbReference>
<feature type="transmembrane region" description="Helical" evidence="7">
    <location>
        <begin position="173"/>
        <end position="194"/>
    </location>
</feature>
<dbReference type="GO" id="GO:0005886">
    <property type="term" value="C:plasma membrane"/>
    <property type="evidence" value="ECO:0007669"/>
    <property type="project" value="UniProtKB-SubCell"/>
</dbReference>
<dbReference type="Gene3D" id="1.20.1560.10">
    <property type="entry name" value="ABC transporter type 1, transmembrane domain"/>
    <property type="match status" value="1"/>
</dbReference>
<dbReference type="Pfam" id="PF00005">
    <property type="entry name" value="ABC_tran"/>
    <property type="match status" value="1"/>
</dbReference>
<dbReference type="PANTHER" id="PTHR43394">
    <property type="entry name" value="ATP-DEPENDENT PERMEASE MDL1, MITOCHONDRIAL"/>
    <property type="match status" value="1"/>
</dbReference>
<dbReference type="EMBL" id="DXCH01000149">
    <property type="protein sequence ID" value="HIZ07353.1"/>
    <property type="molecule type" value="Genomic_DNA"/>
</dbReference>
<dbReference type="GO" id="GO:0015421">
    <property type="term" value="F:ABC-type oligopeptide transporter activity"/>
    <property type="evidence" value="ECO:0007669"/>
    <property type="project" value="TreeGrafter"/>
</dbReference>
<feature type="transmembrane region" description="Helical" evidence="7">
    <location>
        <begin position="58"/>
        <end position="78"/>
    </location>
</feature>
<evidence type="ECO:0000256" key="4">
    <source>
        <dbReference type="ARBA" id="ARBA00022840"/>
    </source>
</evidence>
<proteinExistence type="predicted"/>
<feature type="domain" description="ABC transporter" evidence="8">
    <location>
        <begin position="383"/>
        <end position="611"/>
    </location>
</feature>
<dbReference type="PROSITE" id="PS50893">
    <property type="entry name" value="ABC_TRANSPORTER_2"/>
    <property type="match status" value="1"/>
</dbReference>